<evidence type="ECO:0000313" key="8">
    <source>
        <dbReference type="EMBL" id="SUZ31636.1"/>
    </source>
</evidence>
<dbReference type="InterPro" id="IPR027304">
    <property type="entry name" value="Trigger_fact/SurA_dom_sf"/>
</dbReference>
<dbReference type="Pfam" id="PF00639">
    <property type="entry name" value="Rotamase"/>
    <property type="match status" value="1"/>
</dbReference>
<dbReference type="PANTHER" id="PTHR47637:SF1">
    <property type="entry name" value="CHAPERONE SURA"/>
    <property type="match status" value="1"/>
</dbReference>
<dbReference type="AlphaFoldDB" id="A0A3B0MUY0"/>
<dbReference type="InterPro" id="IPR000297">
    <property type="entry name" value="PPIase_PpiC"/>
</dbReference>
<feature type="domain" description="PpiC" evidence="7">
    <location>
        <begin position="171"/>
        <end position="267"/>
    </location>
</feature>
<name>A0A3B0MUY0_9RHOB</name>
<evidence type="ECO:0000256" key="1">
    <source>
        <dbReference type="ARBA" id="ARBA00018370"/>
    </source>
</evidence>
<dbReference type="InterPro" id="IPR050280">
    <property type="entry name" value="OMP_Chaperone_SurA"/>
</dbReference>
<evidence type="ECO:0000256" key="2">
    <source>
        <dbReference type="ARBA" id="ARBA00022729"/>
    </source>
</evidence>
<dbReference type="Gene3D" id="1.10.4030.10">
    <property type="entry name" value="Porin chaperone SurA, peptide-binding domain"/>
    <property type="match status" value="1"/>
</dbReference>
<dbReference type="RefSeq" id="WP_183073371.1">
    <property type="nucleotide sequence ID" value="NZ_UIHC01000010.1"/>
</dbReference>
<gene>
    <name evidence="8" type="primary">surA</name>
    <name evidence="8" type="ORF">ROE7235_01386</name>
</gene>
<proteinExistence type="predicted"/>
<dbReference type="Gene3D" id="3.10.50.40">
    <property type="match status" value="1"/>
</dbReference>
<evidence type="ECO:0000256" key="6">
    <source>
        <dbReference type="SAM" id="SignalP"/>
    </source>
</evidence>
<organism evidence="8 9">
    <name type="scientific">Roseinatronobacter ekhonensis</name>
    <dbReference type="NCBI Taxonomy" id="254356"/>
    <lineage>
        <taxon>Bacteria</taxon>
        <taxon>Pseudomonadati</taxon>
        <taxon>Pseudomonadota</taxon>
        <taxon>Alphaproteobacteria</taxon>
        <taxon>Rhodobacterales</taxon>
        <taxon>Paracoccaceae</taxon>
        <taxon>Roseinatronobacter</taxon>
    </lineage>
</organism>
<feature type="signal peptide" evidence="6">
    <location>
        <begin position="1"/>
        <end position="31"/>
    </location>
</feature>
<evidence type="ECO:0000313" key="9">
    <source>
        <dbReference type="Proteomes" id="UP000272908"/>
    </source>
</evidence>
<dbReference type="SUPFAM" id="SSF54534">
    <property type="entry name" value="FKBP-like"/>
    <property type="match status" value="1"/>
</dbReference>
<dbReference type="PROSITE" id="PS50198">
    <property type="entry name" value="PPIC_PPIASE_2"/>
    <property type="match status" value="1"/>
</dbReference>
<dbReference type="GO" id="GO:0003755">
    <property type="term" value="F:peptidyl-prolyl cis-trans isomerase activity"/>
    <property type="evidence" value="ECO:0007669"/>
    <property type="project" value="UniProtKB-KW"/>
</dbReference>
<feature type="chain" id="PRO_5017436586" description="Parvulin-like PPIase" evidence="6">
    <location>
        <begin position="32"/>
        <end position="411"/>
    </location>
</feature>
<protein>
    <recommendedName>
        <fullName evidence="1">Parvulin-like PPIase</fullName>
    </recommendedName>
    <alternativeName>
        <fullName evidence="3">Peptidyl-prolyl cis-trans isomerase plp</fullName>
    </alternativeName>
    <alternativeName>
        <fullName evidence="4">Rotamase plp</fullName>
    </alternativeName>
</protein>
<keyword evidence="5" id="KW-0697">Rotamase</keyword>
<evidence type="ECO:0000256" key="4">
    <source>
        <dbReference type="ARBA" id="ARBA00031484"/>
    </source>
</evidence>
<evidence type="ECO:0000259" key="7">
    <source>
        <dbReference type="PROSITE" id="PS50198"/>
    </source>
</evidence>
<reference evidence="9" key="1">
    <citation type="submission" date="2018-08" db="EMBL/GenBank/DDBJ databases">
        <authorList>
            <person name="Rodrigo-Torres L."/>
            <person name="Arahal R. D."/>
            <person name="Lucena T."/>
        </authorList>
    </citation>
    <scope>NUCLEOTIDE SEQUENCE [LARGE SCALE GENOMIC DNA]</scope>
    <source>
        <strain evidence="9">CECT 7235</strain>
    </source>
</reference>
<dbReference type="EMBL" id="UIHC01000010">
    <property type="protein sequence ID" value="SUZ31636.1"/>
    <property type="molecule type" value="Genomic_DNA"/>
</dbReference>
<keyword evidence="5 8" id="KW-0413">Isomerase</keyword>
<evidence type="ECO:0000256" key="3">
    <source>
        <dbReference type="ARBA" id="ARBA00030642"/>
    </source>
</evidence>
<dbReference type="Proteomes" id="UP000272908">
    <property type="component" value="Unassembled WGS sequence"/>
</dbReference>
<keyword evidence="2 6" id="KW-0732">Signal</keyword>
<accession>A0A3B0MUY0</accession>
<evidence type="ECO:0000256" key="5">
    <source>
        <dbReference type="PROSITE-ProRule" id="PRU00278"/>
    </source>
</evidence>
<dbReference type="InterPro" id="IPR046357">
    <property type="entry name" value="PPIase_dom_sf"/>
</dbReference>
<dbReference type="PANTHER" id="PTHR47637">
    <property type="entry name" value="CHAPERONE SURA"/>
    <property type="match status" value="1"/>
</dbReference>
<sequence length="411" mass="44468">MRNTMSFRASFLGLALVTLAALHIAAGPALAQSPFSPVRKVGDRVITAYDVDQRITFLELLNAGAADPREEALARLTEEAVQRDYAQRQGVRITSDELSEGMAEFASRANLETEAFLAELADGGVSQEAFMSFVEAGLMWRKIVGPQLGGTISVTTTDIQRARDVAAIRGTKRVLISEIFLPADPQYAEPVAQIMGLIEDASGAEEFSALAREYSLAGSRDAGGRLDWVALEQLPGPISGPMSNAVPGQIVGPIELSGAIAYFQLRAEDSTRDIPASQVKLTYKRLLLPGGRNPDTLARLAEIRARVQHCNALDPFAAGLPDGYITDNDALMQSIPQSDAVELARLDRFEISANTVENGNLVVLMLCARELELEQRPSNSQIENSLFNARLGARAQLKLDELIADTVIVDY</sequence>
<keyword evidence="9" id="KW-1185">Reference proteome</keyword>
<dbReference type="SUPFAM" id="SSF109998">
    <property type="entry name" value="Triger factor/SurA peptide-binding domain-like"/>
    <property type="match status" value="1"/>
</dbReference>